<feature type="binding site" evidence="8">
    <location>
        <position position="66"/>
    </location>
    <ligand>
        <name>tRNA</name>
        <dbReference type="ChEBI" id="CHEBI:17843"/>
    </ligand>
</feature>
<dbReference type="GO" id="GO:0000049">
    <property type="term" value="F:tRNA binding"/>
    <property type="evidence" value="ECO:0007669"/>
    <property type="project" value="UniProtKB-UniRule"/>
</dbReference>
<keyword evidence="2 8" id="KW-0820">tRNA-binding</keyword>
<evidence type="ECO:0000256" key="5">
    <source>
        <dbReference type="ARBA" id="ARBA00038063"/>
    </source>
</evidence>
<feature type="site" description="Discriminates between blocked and unblocked aminoacyl-tRNA" evidence="8">
    <location>
        <position position="9"/>
    </location>
</feature>
<dbReference type="Proteomes" id="UP000092574">
    <property type="component" value="Chromosome"/>
</dbReference>
<keyword evidence="4 8" id="KW-0694">RNA-binding</keyword>
<dbReference type="Gene3D" id="3.40.50.1470">
    <property type="entry name" value="Peptidyl-tRNA hydrolase"/>
    <property type="match status" value="1"/>
</dbReference>
<comment type="subunit">
    <text evidence="8">Monomer.</text>
</comment>
<dbReference type="InterPro" id="IPR001328">
    <property type="entry name" value="Pept_tRNA_hydro"/>
</dbReference>
<dbReference type="FunFam" id="3.40.50.1470:FF:000001">
    <property type="entry name" value="Peptidyl-tRNA hydrolase"/>
    <property type="match status" value="1"/>
</dbReference>
<evidence type="ECO:0000256" key="4">
    <source>
        <dbReference type="ARBA" id="ARBA00022884"/>
    </source>
</evidence>
<proteinExistence type="inferred from homology"/>
<dbReference type="PROSITE" id="PS01195">
    <property type="entry name" value="PEPT_TRNA_HYDROL_1"/>
    <property type="match status" value="1"/>
</dbReference>
<feature type="binding site" evidence="8">
    <location>
        <position position="14"/>
    </location>
    <ligand>
        <name>tRNA</name>
        <dbReference type="ChEBI" id="CHEBI:17843"/>
    </ligand>
</feature>
<dbReference type="GO" id="GO:0004045">
    <property type="term" value="F:peptidyl-tRNA hydrolase activity"/>
    <property type="evidence" value="ECO:0007669"/>
    <property type="project" value="UniProtKB-UniRule"/>
</dbReference>
<dbReference type="STRING" id="1796616.A4V09_21010"/>
<dbReference type="EMBL" id="CP015405">
    <property type="protein sequence ID" value="ANU77998.1"/>
    <property type="molecule type" value="Genomic_DNA"/>
</dbReference>
<dbReference type="Pfam" id="PF01195">
    <property type="entry name" value="Pept_tRNA_hydro"/>
    <property type="match status" value="1"/>
</dbReference>
<dbReference type="CDD" id="cd00462">
    <property type="entry name" value="PTH"/>
    <property type="match status" value="1"/>
</dbReference>
<dbReference type="InterPro" id="IPR018171">
    <property type="entry name" value="Pept_tRNA_hydro_CS"/>
</dbReference>
<dbReference type="RefSeq" id="WP_065544092.1">
    <property type="nucleotide sequence ID" value="NZ_CP015405.2"/>
</dbReference>
<dbReference type="AlphaFoldDB" id="A0A1C7IG30"/>
<sequence>MYLIAGLGNPGKQYERTRHNMGFDTIDELVDRHRIPGSGVQHKAMYGKGMIAGEKVILAKPLTYMNLSGDSIREFINYYKMDPETELIVIYDDIDLEPGQIRIKKKGSAGGHNGMKSIISQIGTQNFYRVKVGVGEKPAGWDLADYVLGRFSTKEREEVDKAIEEAADAVEVILREGIDAAMNKYNAKKKQ</sequence>
<evidence type="ECO:0000313" key="11">
    <source>
        <dbReference type="EMBL" id="ANU77998.1"/>
    </source>
</evidence>
<dbReference type="PANTHER" id="PTHR17224:SF1">
    <property type="entry name" value="PEPTIDYL-TRNA HYDROLASE"/>
    <property type="match status" value="1"/>
</dbReference>
<comment type="subcellular location">
    <subcellularLocation>
        <location evidence="8">Cytoplasm</location>
    </subcellularLocation>
</comment>
<evidence type="ECO:0000256" key="10">
    <source>
        <dbReference type="RuleBase" id="RU004320"/>
    </source>
</evidence>
<keyword evidence="3 8" id="KW-0378">Hydrolase</keyword>
<evidence type="ECO:0000313" key="12">
    <source>
        <dbReference type="Proteomes" id="UP000092574"/>
    </source>
</evidence>
<keyword evidence="8" id="KW-0963">Cytoplasm</keyword>
<dbReference type="OrthoDB" id="9800507at2"/>
<dbReference type="InterPro" id="IPR036416">
    <property type="entry name" value="Pept_tRNA_hydro_sf"/>
</dbReference>
<comment type="catalytic activity">
    <reaction evidence="6 8 9">
        <text>an N-acyl-L-alpha-aminoacyl-tRNA + H2O = an N-acyl-L-amino acid + a tRNA + H(+)</text>
        <dbReference type="Rhea" id="RHEA:54448"/>
        <dbReference type="Rhea" id="RHEA-COMP:10123"/>
        <dbReference type="Rhea" id="RHEA-COMP:13883"/>
        <dbReference type="ChEBI" id="CHEBI:15377"/>
        <dbReference type="ChEBI" id="CHEBI:15378"/>
        <dbReference type="ChEBI" id="CHEBI:59874"/>
        <dbReference type="ChEBI" id="CHEBI:78442"/>
        <dbReference type="ChEBI" id="CHEBI:138191"/>
        <dbReference type="EC" id="3.1.1.29"/>
    </reaction>
</comment>
<dbReference type="PANTHER" id="PTHR17224">
    <property type="entry name" value="PEPTIDYL-TRNA HYDROLASE"/>
    <property type="match status" value="1"/>
</dbReference>
<comment type="function">
    <text evidence="8">Catalyzes the release of premature peptidyl moieties from peptidyl-tRNA molecules trapped in stalled 50S ribosomal subunits, and thus maintains levels of free tRNAs and 50S ribosomes.</text>
</comment>
<dbReference type="GO" id="GO:0072344">
    <property type="term" value="P:rescue of stalled ribosome"/>
    <property type="evidence" value="ECO:0007669"/>
    <property type="project" value="UniProtKB-UniRule"/>
</dbReference>
<dbReference type="SUPFAM" id="SSF53178">
    <property type="entry name" value="Peptidyl-tRNA hydrolase-like"/>
    <property type="match status" value="1"/>
</dbReference>
<keyword evidence="12" id="KW-1185">Reference proteome</keyword>
<organism evidence="11 12">
    <name type="scientific">Blautia pseudococcoides</name>
    <dbReference type="NCBI Taxonomy" id="1796616"/>
    <lineage>
        <taxon>Bacteria</taxon>
        <taxon>Bacillati</taxon>
        <taxon>Bacillota</taxon>
        <taxon>Clostridia</taxon>
        <taxon>Lachnospirales</taxon>
        <taxon>Lachnospiraceae</taxon>
        <taxon>Blautia</taxon>
    </lineage>
</organism>
<evidence type="ECO:0000256" key="2">
    <source>
        <dbReference type="ARBA" id="ARBA00022555"/>
    </source>
</evidence>
<evidence type="ECO:0000256" key="8">
    <source>
        <dbReference type="HAMAP-Rule" id="MF_00083"/>
    </source>
</evidence>
<feature type="binding site" evidence="8">
    <location>
        <position position="113"/>
    </location>
    <ligand>
        <name>tRNA</name>
        <dbReference type="ChEBI" id="CHEBI:17843"/>
    </ligand>
</feature>
<dbReference type="EC" id="3.1.1.29" evidence="1 8"/>
<protein>
    <recommendedName>
        <fullName evidence="7 8">Peptidyl-tRNA hydrolase</fullName>
        <shortName evidence="8">Pth</shortName>
        <ecNumber evidence="1 8">3.1.1.29</ecNumber>
    </recommendedName>
</protein>
<evidence type="ECO:0000256" key="1">
    <source>
        <dbReference type="ARBA" id="ARBA00013260"/>
    </source>
</evidence>
<evidence type="ECO:0000256" key="9">
    <source>
        <dbReference type="RuleBase" id="RU000673"/>
    </source>
</evidence>
<dbReference type="HAMAP" id="MF_00083">
    <property type="entry name" value="Pept_tRNA_hydro_bact"/>
    <property type="match status" value="1"/>
</dbReference>
<comment type="function">
    <text evidence="8">Hydrolyzes ribosome-free peptidyl-tRNAs (with 1 or more amino acids incorporated), which drop off the ribosome during protein synthesis, or as a result of ribosome stalling.</text>
</comment>
<dbReference type="GO" id="GO:0006515">
    <property type="term" value="P:protein quality control for misfolded or incompletely synthesized proteins"/>
    <property type="evidence" value="ECO:0007669"/>
    <property type="project" value="UniProtKB-UniRule"/>
</dbReference>
<dbReference type="PROSITE" id="PS01196">
    <property type="entry name" value="PEPT_TRNA_HYDROL_2"/>
    <property type="match status" value="1"/>
</dbReference>
<evidence type="ECO:0000256" key="6">
    <source>
        <dbReference type="ARBA" id="ARBA00048707"/>
    </source>
</evidence>
<accession>A0A1C7IG30</accession>
<evidence type="ECO:0000256" key="7">
    <source>
        <dbReference type="ARBA" id="ARBA00050038"/>
    </source>
</evidence>
<gene>
    <name evidence="8" type="primary">pth</name>
    <name evidence="11" type="ORF">A4V09_21010</name>
</gene>
<name>A0A1C7IG30_9FIRM</name>
<feature type="site" description="Stabilizes the basic form of H active site to accept a proton" evidence="8">
    <location>
        <position position="92"/>
    </location>
</feature>
<dbReference type="GO" id="GO:0005737">
    <property type="term" value="C:cytoplasm"/>
    <property type="evidence" value="ECO:0007669"/>
    <property type="project" value="UniProtKB-SubCell"/>
</dbReference>
<feature type="active site" description="Proton acceptor" evidence="8">
    <location>
        <position position="19"/>
    </location>
</feature>
<comment type="similarity">
    <text evidence="5 8 10">Belongs to the PTH family.</text>
</comment>
<reference evidence="11" key="1">
    <citation type="submission" date="2017-04" db="EMBL/GenBank/DDBJ databases">
        <title>Complete Genome Sequences of Twelve Strains of a Stable Defined Moderately Diverse Mouse Microbiota 2 (sDMDMm2).</title>
        <authorList>
            <person name="Uchimura Y."/>
            <person name="Wyss M."/>
            <person name="Brugiroux S."/>
            <person name="Limenitakis J.P."/>
            <person name="Stecher B."/>
            <person name="McCoy K.D."/>
            <person name="Macpherson A.J."/>
        </authorList>
    </citation>
    <scope>NUCLEOTIDE SEQUENCE</scope>
    <source>
        <strain evidence="11">YL58</strain>
    </source>
</reference>
<feature type="binding site" evidence="8">
    <location>
        <position position="64"/>
    </location>
    <ligand>
        <name>tRNA</name>
        <dbReference type="ChEBI" id="CHEBI:17843"/>
    </ligand>
</feature>
<dbReference type="KEGG" id="byl:A4V09_21010"/>
<evidence type="ECO:0000256" key="3">
    <source>
        <dbReference type="ARBA" id="ARBA00022801"/>
    </source>
</evidence>
<dbReference type="NCBIfam" id="TIGR00447">
    <property type="entry name" value="pth"/>
    <property type="match status" value="1"/>
</dbReference>